<accession>A0A6C0H759</accession>
<reference evidence="1" key="1">
    <citation type="journal article" date="2020" name="Nature">
        <title>Giant virus diversity and host interactions through global metagenomics.</title>
        <authorList>
            <person name="Schulz F."/>
            <person name="Roux S."/>
            <person name="Paez-Espino D."/>
            <person name="Jungbluth S."/>
            <person name="Walsh D.A."/>
            <person name="Denef V.J."/>
            <person name="McMahon K.D."/>
            <person name="Konstantinidis K.T."/>
            <person name="Eloe-Fadrosh E.A."/>
            <person name="Kyrpides N.C."/>
            <person name="Woyke T."/>
        </authorList>
    </citation>
    <scope>NUCLEOTIDE SEQUENCE</scope>
    <source>
        <strain evidence="1">GVMAG-M-3300023179-82</strain>
    </source>
</reference>
<evidence type="ECO:0000313" key="1">
    <source>
        <dbReference type="EMBL" id="QHT76412.1"/>
    </source>
</evidence>
<name>A0A6C0H759_9ZZZZ</name>
<dbReference type="EMBL" id="MN739896">
    <property type="protein sequence ID" value="QHT76412.1"/>
    <property type="molecule type" value="Genomic_DNA"/>
</dbReference>
<sequence>MSVVVKHYAGFYSCCTIRLIEIIKYINLHKQLPIEVDSLGLFTWYKLNNEDITFEYFEHYNNIQNISINEHFFEPIHLYDTDQFTDYSLLDYKNIIPLIQKYFIPNNNINNIIKNIETKI</sequence>
<dbReference type="AlphaFoldDB" id="A0A6C0H759"/>
<organism evidence="1">
    <name type="scientific">viral metagenome</name>
    <dbReference type="NCBI Taxonomy" id="1070528"/>
    <lineage>
        <taxon>unclassified sequences</taxon>
        <taxon>metagenomes</taxon>
        <taxon>organismal metagenomes</taxon>
    </lineage>
</organism>
<protein>
    <submittedName>
        <fullName evidence="1">Uncharacterized protein</fullName>
    </submittedName>
</protein>
<proteinExistence type="predicted"/>